<feature type="compositionally biased region" description="Acidic residues" evidence="5">
    <location>
        <begin position="1"/>
        <end position="10"/>
    </location>
</feature>
<keyword evidence="2 4" id="KW-0396">Initiation factor</keyword>
<feature type="region of interest" description="Disordered" evidence="5">
    <location>
        <begin position="1"/>
        <end position="78"/>
    </location>
</feature>
<evidence type="ECO:0000313" key="6">
    <source>
        <dbReference type="Proteomes" id="UP000695000"/>
    </source>
</evidence>
<comment type="similarity">
    <text evidence="4">Belongs to the eIF-3 subunit J family.</text>
</comment>
<reference evidence="7" key="1">
    <citation type="submission" date="2025-08" db="UniProtKB">
        <authorList>
            <consortium name="RefSeq"/>
        </authorList>
    </citation>
    <scope>IDENTIFICATION</scope>
</reference>
<comment type="subunit">
    <text evidence="4">Component of the eukaryotic translation initiation factor 3 (eIF-3) complex.</text>
</comment>
<evidence type="ECO:0000256" key="2">
    <source>
        <dbReference type="ARBA" id="ARBA00022540"/>
    </source>
</evidence>
<evidence type="ECO:0000256" key="3">
    <source>
        <dbReference type="ARBA" id="ARBA00022917"/>
    </source>
</evidence>
<keyword evidence="3 4" id="KW-0648">Protein biosynthesis</keyword>
<dbReference type="PANTHER" id="PTHR21681:SF0">
    <property type="entry name" value="EUKARYOTIC TRANSLATION INITIATION FACTOR 3 SUBUNIT J"/>
    <property type="match status" value="1"/>
</dbReference>
<dbReference type="HAMAP" id="MF_03009">
    <property type="entry name" value="eIF3j"/>
    <property type="match status" value="1"/>
</dbReference>
<proteinExistence type="inferred from homology"/>
<dbReference type="Proteomes" id="UP000695000">
    <property type="component" value="Unplaced"/>
</dbReference>
<dbReference type="InterPro" id="IPR013906">
    <property type="entry name" value="eIF3j"/>
</dbReference>
<evidence type="ECO:0000256" key="1">
    <source>
        <dbReference type="ARBA" id="ARBA00022490"/>
    </source>
</evidence>
<gene>
    <name evidence="7" type="primary">LOC108561561</name>
</gene>
<accession>A0ABM1MKF1</accession>
<evidence type="ECO:0000313" key="7">
    <source>
        <dbReference type="RefSeq" id="XP_017775051.1"/>
    </source>
</evidence>
<feature type="compositionally biased region" description="Basic and acidic residues" evidence="5">
    <location>
        <begin position="46"/>
        <end position="59"/>
    </location>
</feature>
<organism evidence="6 7">
    <name type="scientific">Nicrophorus vespilloides</name>
    <name type="common">Boreal carrion beetle</name>
    <dbReference type="NCBI Taxonomy" id="110193"/>
    <lineage>
        <taxon>Eukaryota</taxon>
        <taxon>Metazoa</taxon>
        <taxon>Ecdysozoa</taxon>
        <taxon>Arthropoda</taxon>
        <taxon>Hexapoda</taxon>
        <taxon>Insecta</taxon>
        <taxon>Pterygota</taxon>
        <taxon>Neoptera</taxon>
        <taxon>Endopterygota</taxon>
        <taxon>Coleoptera</taxon>
        <taxon>Polyphaga</taxon>
        <taxon>Staphyliniformia</taxon>
        <taxon>Silphidae</taxon>
        <taxon>Nicrophorinae</taxon>
        <taxon>Nicrophorus</taxon>
    </lineage>
</organism>
<comment type="function">
    <text evidence="4">Component of the eukaryotic translation initiation factor 3 (eIF-3) complex, which is involved in protein synthesis of a specialized repertoire of mRNAs and, together with other initiation factors, stimulates binding of mRNA and methionyl-tRNAi to the 40S ribosome. The eIF-3 complex specifically targets and initiates translation of a subset of mRNAs involved in cell proliferation.</text>
</comment>
<evidence type="ECO:0000256" key="4">
    <source>
        <dbReference type="HAMAP-Rule" id="MF_03009"/>
    </source>
</evidence>
<dbReference type="GeneID" id="108561561"/>
<dbReference type="RefSeq" id="XP_017775051.1">
    <property type="nucleotide sequence ID" value="XM_017919562.1"/>
</dbReference>
<feature type="compositionally biased region" description="Basic and acidic residues" evidence="5">
    <location>
        <begin position="66"/>
        <end position="78"/>
    </location>
</feature>
<feature type="compositionally biased region" description="Acidic residues" evidence="5">
    <location>
        <begin position="28"/>
        <end position="45"/>
    </location>
</feature>
<keyword evidence="1 4" id="KW-0963">Cytoplasm</keyword>
<evidence type="ECO:0000256" key="5">
    <source>
        <dbReference type="SAM" id="MobiDB-lite"/>
    </source>
</evidence>
<sequence length="233" mass="26786">MESWDDENFEPQEIKPQVAVAASNKWEGEDEDDDVKDCWEDEEEEKSSGDKSEDKEKLYAKPKRKPLAERIAEKERLKREEMERRMRLEEDEMTPEEKFKRQQESDIACALETTFGSAAVEGAGAIDGGAPNTKEEFDEFANALMTKIQPLSKSMEYPTFSENLIRNICATLTSFDLKKIKTTIDNLYLEKQKIEKGDKAKKNKGKGKVKLKVEGSNQYSAYVGDYDDFDEFM</sequence>
<dbReference type="PANTHER" id="PTHR21681">
    <property type="entry name" value="EUKARYOTIC TRANSLATION INITIATION FACTOR 3 SUBUNIT J"/>
    <property type="match status" value="1"/>
</dbReference>
<protein>
    <recommendedName>
        <fullName evidence="4">Eukaryotic translation initiation factor 3 subunit J</fullName>
        <shortName evidence="4">eIF3j</shortName>
    </recommendedName>
</protein>
<dbReference type="Pfam" id="PF08597">
    <property type="entry name" value="eIF3_subunit"/>
    <property type="match status" value="1"/>
</dbReference>
<dbReference type="GO" id="GO:0003743">
    <property type="term" value="F:translation initiation factor activity"/>
    <property type="evidence" value="ECO:0007669"/>
    <property type="project" value="UniProtKB-KW"/>
</dbReference>
<comment type="subcellular location">
    <subcellularLocation>
        <location evidence="4">Cytoplasm</location>
    </subcellularLocation>
</comment>
<dbReference type="InterPro" id="IPR023194">
    <property type="entry name" value="eIF3-like_dom_sf"/>
</dbReference>
<name>A0ABM1MKF1_NICVS</name>
<dbReference type="Gene3D" id="1.10.246.60">
    <property type="entry name" value="Eukaryotic translation initiation factor 3 like domains"/>
    <property type="match status" value="1"/>
</dbReference>
<keyword evidence="6" id="KW-1185">Reference proteome</keyword>